<dbReference type="Gene3D" id="3.40.50.720">
    <property type="entry name" value="NAD(P)-binding Rossmann-like Domain"/>
    <property type="match status" value="1"/>
</dbReference>
<name>A0AAD1R045_PELCU</name>
<dbReference type="SUPFAM" id="SSF51735">
    <property type="entry name" value="NAD(P)-binding Rossmann-fold domains"/>
    <property type="match status" value="1"/>
</dbReference>
<dbReference type="InterPro" id="IPR002225">
    <property type="entry name" value="3Beta_OHSteriod_DH/Estase"/>
</dbReference>
<evidence type="ECO:0000259" key="3">
    <source>
        <dbReference type="Pfam" id="PF01073"/>
    </source>
</evidence>
<dbReference type="InterPro" id="IPR050425">
    <property type="entry name" value="NAD(P)_dehydrat-like"/>
</dbReference>
<dbReference type="PANTHER" id="PTHR10366">
    <property type="entry name" value="NAD DEPENDENT EPIMERASE/DEHYDRATASE"/>
    <property type="match status" value="1"/>
</dbReference>
<keyword evidence="2" id="KW-0472">Membrane</keyword>
<dbReference type="GO" id="GO:0016616">
    <property type="term" value="F:oxidoreductase activity, acting on the CH-OH group of donors, NAD or NADP as acceptor"/>
    <property type="evidence" value="ECO:0007669"/>
    <property type="project" value="InterPro"/>
</dbReference>
<dbReference type="EMBL" id="OW240912">
    <property type="protein sequence ID" value="CAH2219850.1"/>
    <property type="molecule type" value="Genomic_DNA"/>
</dbReference>
<evidence type="ECO:0000313" key="5">
    <source>
        <dbReference type="Proteomes" id="UP001295444"/>
    </source>
</evidence>
<dbReference type="Proteomes" id="UP001295444">
    <property type="component" value="Chromosome 01"/>
</dbReference>
<dbReference type="AlphaFoldDB" id="A0AAD1R045"/>
<evidence type="ECO:0000256" key="2">
    <source>
        <dbReference type="SAM" id="Phobius"/>
    </source>
</evidence>
<keyword evidence="2" id="KW-1133">Transmembrane helix</keyword>
<dbReference type="PANTHER" id="PTHR10366:SF832">
    <property type="entry name" value="3-BETA HYDROXYSTEROID DEHYDROGENASE_ISOMERASE DOMAIN-CONTAINING PROTEIN"/>
    <property type="match status" value="1"/>
</dbReference>
<feature type="domain" description="3-beta hydroxysteroid dehydrogenase/isomerase" evidence="3">
    <location>
        <begin position="48"/>
        <end position="316"/>
    </location>
</feature>
<protein>
    <submittedName>
        <fullName evidence="4">3 beta-hydroxysteroid dehydrogenase type 7</fullName>
    </submittedName>
</protein>
<organism evidence="4 5">
    <name type="scientific">Pelobates cultripes</name>
    <name type="common">Western spadefoot toad</name>
    <dbReference type="NCBI Taxonomy" id="61616"/>
    <lineage>
        <taxon>Eukaryota</taxon>
        <taxon>Metazoa</taxon>
        <taxon>Chordata</taxon>
        <taxon>Craniata</taxon>
        <taxon>Vertebrata</taxon>
        <taxon>Euteleostomi</taxon>
        <taxon>Amphibia</taxon>
        <taxon>Batrachia</taxon>
        <taxon>Anura</taxon>
        <taxon>Pelobatoidea</taxon>
        <taxon>Pelobatidae</taxon>
        <taxon>Pelobates</taxon>
    </lineage>
</organism>
<proteinExistence type="predicted"/>
<gene>
    <name evidence="4" type="ORF">PECUL_23A048393</name>
</gene>
<sequence>MERHVKHGEEKTLMPTKTPWIGETAGNSDALFHQYKVFGEMAMDLVYLVTGGCGYIGEHIVRLLVTEDYVKEVRVLYHTRKGSELEKLSTANTTVTLVKGDVTDYNQVLKAIEGVHVVIHTAALLDYFDQSPYHKMEAINVGGTEHVINACLASDVTYLVFTGSIAAVGPNKHNEPMFRGTEDTFYTGEQGMPYGKTKAQAEKLIRAANSRLTNHGKTLTTCVIRPSNIYGEKTSSLLDGYVSAKSKNYRIAYIEPENLDQNYTYVGNVAWMHVLAARQLQMKPELLGGQVYYPYDDTPVRQRYKLLYELYTDLDPRMQLGSHIPYWQMWLIISIFNIVAFLVRPFYTLNPFLTSNTLNFAVTTFSYETDKAFRDFGYQPKYSWMEAKIRTCKWIKNATESL</sequence>
<keyword evidence="1" id="KW-0560">Oxidoreductase</keyword>
<dbReference type="GO" id="GO:0006694">
    <property type="term" value="P:steroid biosynthetic process"/>
    <property type="evidence" value="ECO:0007669"/>
    <property type="project" value="InterPro"/>
</dbReference>
<dbReference type="InterPro" id="IPR036291">
    <property type="entry name" value="NAD(P)-bd_dom_sf"/>
</dbReference>
<dbReference type="FunFam" id="3.40.50.720:FF:000495">
    <property type="entry name" value="3 hydroxysteroid dehydrogenase, putative"/>
    <property type="match status" value="1"/>
</dbReference>
<evidence type="ECO:0000313" key="4">
    <source>
        <dbReference type="EMBL" id="CAH2219850.1"/>
    </source>
</evidence>
<evidence type="ECO:0000256" key="1">
    <source>
        <dbReference type="ARBA" id="ARBA00023002"/>
    </source>
</evidence>
<dbReference type="Pfam" id="PF01073">
    <property type="entry name" value="3Beta_HSD"/>
    <property type="match status" value="1"/>
</dbReference>
<accession>A0AAD1R045</accession>
<keyword evidence="5" id="KW-1185">Reference proteome</keyword>
<feature type="transmembrane region" description="Helical" evidence="2">
    <location>
        <begin position="327"/>
        <end position="347"/>
    </location>
</feature>
<keyword evidence="2" id="KW-0812">Transmembrane</keyword>
<reference evidence="4" key="1">
    <citation type="submission" date="2022-03" db="EMBL/GenBank/DDBJ databases">
        <authorList>
            <person name="Alioto T."/>
            <person name="Alioto T."/>
            <person name="Gomez Garrido J."/>
        </authorList>
    </citation>
    <scope>NUCLEOTIDE SEQUENCE</scope>
</reference>